<dbReference type="InterPro" id="IPR059000">
    <property type="entry name" value="ATPase_P-type_domA"/>
</dbReference>
<dbReference type="InterPro" id="IPR008250">
    <property type="entry name" value="ATPase_P-typ_transduc_dom_A_sf"/>
</dbReference>
<evidence type="ECO:0000313" key="5">
    <source>
        <dbReference type="WBParaSite" id="Minc3s03920g35141"/>
    </source>
</evidence>
<dbReference type="GO" id="GO:0006883">
    <property type="term" value="P:intracellular sodium ion homeostasis"/>
    <property type="evidence" value="ECO:0007669"/>
    <property type="project" value="TreeGrafter"/>
</dbReference>
<name>A0A914N4R0_MELIC</name>
<keyword evidence="2" id="KW-0472">Membrane</keyword>
<accession>A0A914N4R0</accession>
<dbReference type="Pfam" id="PF00122">
    <property type="entry name" value="E1-E2_ATPase"/>
    <property type="match status" value="1"/>
</dbReference>
<dbReference type="PANTHER" id="PTHR43294:SF21">
    <property type="entry name" value="CATION TRANSPORTING ATPASE"/>
    <property type="match status" value="1"/>
</dbReference>
<dbReference type="WBParaSite" id="Minc3s03920g35141">
    <property type="protein sequence ID" value="Minc3s03920g35141"/>
    <property type="gene ID" value="Minc3s03920g35141"/>
</dbReference>
<dbReference type="PANTHER" id="PTHR43294">
    <property type="entry name" value="SODIUM/POTASSIUM-TRANSPORTING ATPASE SUBUNIT ALPHA"/>
    <property type="match status" value="1"/>
</dbReference>
<dbReference type="SUPFAM" id="SSF81653">
    <property type="entry name" value="Calcium ATPase, transduction domain A"/>
    <property type="match status" value="1"/>
</dbReference>
<dbReference type="AlphaFoldDB" id="A0A914N4R0"/>
<proteinExistence type="predicted"/>
<dbReference type="GO" id="GO:0030007">
    <property type="term" value="P:intracellular potassium ion homeostasis"/>
    <property type="evidence" value="ECO:0007669"/>
    <property type="project" value="TreeGrafter"/>
</dbReference>
<evidence type="ECO:0000256" key="2">
    <source>
        <dbReference type="ARBA" id="ARBA00022475"/>
    </source>
</evidence>
<dbReference type="Gene3D" id="2.70.150.10">
    <property type="entry name" value="Calcium-transporting ATPase, cytoplasmic transduction domain A"/>
    <property type="match status" value="1"/>
</dbReference>
<dbReference type="GO" id="GO:0005391">
    <property type="term" value="F:P-type sodium:potassium-exchanging transporter activity"/>
    <property type="evidence" value="ECO:0007669"/>
    <property type="project" value="TreeGrafter"/>
</dbReference>
<dbReference type="GO" id="GO:1990573">
    <property type="term" value="P:potassium ion import across plasma membrane"/>
    <property type="evidence" value="ECO:0007669"/>
    <property type="project" value="TreeGrafter"/>
</dbReference>
<dbReference type="GO" id="GO:0036376">
    <property type="term" value="P:sodium ion export across plasma membrane"/>
    <property type="evidence" value="ECO:0007669"/>
    <property type="project" value="TreeGrafter"/>
</dbReference>
<keyword evidence="4" id="KW-1185">Reference proteome</keyword>
<sequence>MASISGMLPDDCFVLRNGNRVELAAVDLVPGDILYIRAGNKLPADVRFVEISSDAKFDRSILTGESQPIAGSIENTDLNYLETQNIGMQGTHCISGSAIGVTVSTGDKTVFGKIAKLTNTPKTGMTTLQKEILSRHCLLVCMVTTLSPRLDFYYRIDY</sequence>
<dbReference type="Proteomes" id="UP000887563">
    <property type="component" value="Unplaced"/>
</dbReference>
<evidence type="ECO:0000256" key="1">
    <source>
        <dbReference type="ARBA" id="ARBA00004651"/>
    </source>
</evidence>
<dbReference type="GO" id="GO:0005886">
    <property type="term" value="C:plasma membrane"/>
    <property type="evidence" value="ECO:0007669"/>
    <property type="project" value="UniProtKB-SubCell"/>
</dbReference>
<keyword evidence="2" id="KW-1003">Cell membrane</keyword>
<feature type="domain" description="P-type ATPase A" evidence="3">
    <location>
        <begin position="7"/>
        <end position="118"/>
    </location>
</feature>
<dbReference type="GO" id="GO:1902600">
    <property type="term" value="P:proton transmembrane transport"/>
    <property type="evidence" value="ECO:0007669"/>
    <property type="project" value="TreeGrafter"/>
</dbReference>
<evidence type="ECO:0000313" key="4">
    <source>
        <dbReference type="Proteomes" id="UP000887563"/>
    </source>
</evidence>
<dbReference type="InterPro" id="IPR050510">
    <property type="entry name" value="Cation_transp_ATPase_P-type"/>
</dbReference>
<organism evidence="4 5">
    <name type="scientific">Meloidogyne incognita</name>
    <name type="common">Southern root-knot nematode worm</name>
    <name type="synonym">Oxyuris incognita</name>
    <dbReference type="NCBI Taxonomy" id="6306"/>
    <lineage>
        <taxon>Eukaryota</taxon>
        <taxon>Metazoa</taxon>
        <taxon>Ecdysozoa</taxon>
        <taxon>Nematoda</taxon>
        <taxon>Chromadorea</taxon>
        <taxon>Rhabditida</taxon>
        <taxon>Tylenchina</taxon>
        <taxon>Tylenchomorpha</taxon>
        <taxon>Tylenchoidea</taxon>
        <taxon>Meloidogynidae</taxon>
        <taxon>Meloidogyninae</taxon>
        <taxon>Meloidogyne</taxon>
        <taxon>Meloidogyne incognita group</taxon>
    </lineage>
</organism>
<reference evidence="5" key="1">
    <citation type="submission" date="2022-11" db="UniProtKB">
        <authorList>
            <consortium name="WormBaseParasite"/>
        </authorList>
    </citation>
    <scope>IDENTIFICATION</scope>
</reference>
<comment type="subcellular location">
    <subcellularLocation>
        <location evidence="1">Cell membrane</location>
        <topology evidence="1">Multi-pass membrane protein</topology>
    </subcellularLocation>
</comment>
<evidence type="ECO:0000259" key="3">
    <source>
        <dbReference type="Pfam" id="PF00122"/>
    </source>
</evidence>
<dbReference type="Gene3D" id="1.20.1110.10">
    <property type="entry name" value="Calcium-transporting ATPase, transmembrane domain"/>
    <property type="match status" value="1"/>
</dbReference>
<protein>
    <recommendedName>
        <fullName evidence="3">P-type ATPase A domain-containing protein</fullName>
    </recommendedName>
</protein>